<evidence type="ECO:0008006" key="2">
    <source>
        <dbReference type="Google" id="ProtNLM"/>
    </source>
</evidence>
<organism evidence="1">
    <name type="scientific">uncultured spirochete</name>
    <dbReference type="NCBI Taxonomy" id="156406"/>
    <lineage>
        <taxon>Bacteria</taxon>
        <taxon>Pseudomonadati</taxon>
        <taxon>Spirochaetota</taxon>
        <taxon>Spirochaetia</taxon>
        <taxon>Spirochaetales</taxon>
        <taxon>environmental samples</taxon>
    </lineage>
</organism>
<dbReference type="EMBL" id="FWDM01000017">
    <property type="protein sequence ID" value="SLM12305.1"/>
    <property type="molecule type" value="Genomic_DNA"/>
</dbReference>
<evidence type="ECO:0000313" key="1">
    <source>
        <dbReference type="EMBL" id="SLM12305.1"/>
    </source>
</evidence>
<reference evidence="1" key="1">
    <citation type="submission" date="2017-02" db="EMBL/GenBank/DDBJ databases">
        <authorList>
            <person name="Regsiter A."/>
            <person name="William W."/>
        </authorList>
    </citation>
    <scope>NUCLEOTIDE SEQUENCE</scope>
    <source>
        <strain evidence="1">Bib</strain>
    </source>
</reference>
<protein>
    <recommendedName>
        <fullName evidence="2">DUF432 domain-containing protein</fullName>
    </recommendedName>
</protein>
<gene>
    <name evidence="1" type="ORF">SPIROBIBN47_240048</name>
</gene>
<sequence length="287" mass="32113">MYYEPMWNYFEPKDTRWYRWKLDGASIWMRKNGEEWRFTLVSIPFKVIQSDARGPEQADPPADVSISLAVASGKKVALRPYPSPIPYLVSARNDVKIHPGTEAWFTIALPPIMRIELEAGHALFEGSPFTTTSTWFGDKTSGNLCLSLPVELDPECKNEQGYAASSISRDEAIPADPLLQESLQKAARYLACKSLIQCRIVVRNKSKEVLDLKRLAIFTDLMNVYEKDGMLISDTVVITGTADGSLQTNIDDTSCKKLKKIYSAPKTGLNEVLIKRGVSFLRSITGL</sequence>
<name>A0A3P3XJ45_9SPIR</name>
<dbReference type="AlphaFoldDB" id="A0A3P3XJ45"/>
<proteinExistence type="predicted"/>
<accession>A0A3P3XJ45</accession>